<reference evidence="2" key="1">
    <citation type="submission" date="2014-09" db="EMBL/GenBank/DDBJ databases">
        <authorList>
            <person name="Magalhaes I.L.F."/>
            <person name="Oliveira U."/>
            <person name="Santos F.R."/>
            <person name="Vidigal T.H.D.A."/>
            <person name="Brescovit A.D."/>
            <person name="Santos A.J."/>
        </authorList>
    </citation>
    <scope>NUCLEOTIDE SEQUENCE</scope>
    <source>
        <tissue evidence="2">Shoot tissue taken approximately 20 cm above the soil surface</tissue>
    </source>
</reference>
<keyword evidence="1" id="KW-0472">Membrane</keyword>
<dbReference type="EMBL" id="GBRH01211543">
    <property type="protein sequence ID" value="JAD86352.1"/>
    <property type="molecule type" value="Transcribed_RNA"/>
</dbReference>
<keyword evidence="1" id="KW-0812">Transmembrane</keyword>
<accession>A0A0A9DRF1</accession>
<keyword evidence="1" id="KW-1133">Transmembrane helix</keyword>
<name>A0A0A9DRF1_ARUDO</name>
<organism evidence="2">
    <name type="scientific">Arundo donax</name>
    <name type="common">Giant reed</name>
    <name type="synonym">Donax arundinaceus</name>
    <dbReference type="NCBI Taxonomy" id="35708"/>
    <lineage>
        <taxon>Eukaryota</taxon>
        <taxon>Viridiplantae</taxon>
        <taxon>Streptophyta</taxon>
        <taxon>Embryophyta</taxon>
        <taxon>Tracheophyta</taxon>
        <taxon>Spermatophyta</taxon>
        <taxon>Magnoliopsida</taxon>
        <taxon>Liliopsida</taxon>
        <taxon>Poales</taxon>
        <taxon>Poaceae</taxon>
        <taxon>PACMAD clade</taxon>
        <taxon>Arundinoideae</taxon>
        <taxon>Arundineae</taxon>
        <taxon>Arundo</taxon>
    </lineage>
</organism>
<sequence length="68" mass="7363">MESMDAESWHLCDACHGCPHSGMCLSLILIFLSIIAQYGGLASRIQIAFSSSQRSSNDIAASVYFSFS</sequence>
<evidence type="ECO:0000313" key="2">
    <source>
        <dbReference type="EMBL" id="JAD86352.1"/>
    </source>
</evidence>
<feature type="transmembrane region" description="Helical" evidence="1">
    <location>
        <begin position="20"/>
        <end position="41"/>
    </location>
</feature>
<protein>
    <submittedName>
        <fullName evidence="2">Uncharacterized protein</fullName>
    </submittedName>
</protein>
<dbReference type="AlphaFoldDB" id="A0A0A9DRF1"/>
<proteinExistence type="predicted"/>
<reference evidence="2" key="2">
    <citation type="journal article" date="2015" name="Data Brief">
        <title>Shoot transcriptome of the giant reed, Arundo donax.</title>
        <authorList>
            <person name="Barrero R.A."/>
            <person name="Guerrero F.D."/>
            <person name="Moolhuijzen P."/>
            <person name="Goolsby J.A."/>
            <person name="Tidwell J."/>
            <person name="Bellgard S.E."/>
            <person name="Bellgard M.I."/>
        </authorList>
    </citation>
    <scope>NUCLEOTIDE SEQUENCE</scope>
    <source>
        <tissue evidence="2">Shoot tissue taken approximately 20 cm above the soil surface</tissue>
    </source>
</reference>
<evidence type="ECO:0000256" key="1">
    <source>
        <dbReference type="SAM" id="Phobius"/>
    </source>
</evidence>